<reference evidence="2" key="1">
    <citation type="journal article" date="2015" name="Nat. Genet.">
        <title>The pineapple genome and the evolution of CAM photosynthesis.</title>
        <authorList>
            <person name="Ming R."/>
            <person name="VanBuren R."/>
            <person name="Wai C.M."/>
            <person name="Tang H."/>
            <person name="Schatz M.C."/>
            <person name="Bowers J.E."/>
            <person name="Lyons E."/>
            <person name="Wang M.L."/>
            <person name="Chen J."/>
            <person name="Biggers E."/>
            <person name="Zhang J."/>
            <person name="Huang L."/>
            <person name="Zhang L."/>
            <person name="Miao W."/>
            <person name="Zhang J."/>
            <person name="Ye Z."/>
            <person name="Miao C."/>
            <person name="Lin Z."/>
            <person name="Wang H."/>
            <person name="Zhou H."/>
            <person name="Yim W.C."/>
            <person name="Priest H.D."/>
            <person name="Zheng C."/>
            <person name="Woodhouse M."/>
            <person name="Edger P.P."/>
            <person name="Guyot R."/>
            <person name="Guo H.B."/>
            <person name="Guo H."/>
            <person name="Zheng G."/>
            <person name="Singh R."/>
            <person name="Sharma A."/>
            <person name="Min X."/>
            <person name="Zheng Y."/>
            <person name="Lee H."/>
            <person name="Gurtowski J."/>
            <person name="Sedlazeck F.J."/>
            <person name="Harkess A."/>
            <person name="McKain M.R."/>
            <person name="Liao Z."/>
            <person name="Fang J."/>
            <person name="Liu J."/>
            <person name="Zhang X."/>
            <person name="Zhang Q."/>
            <person name="Hu W."/>
            <person name="Qin Y."/>
            <person name="Wang K."/>
            <person name="Chen L.Y."/>
            <person name="Shirley N."/>
            <person name="Lin Y.R."/>
            <person name="Liu L.Y."/>
            <person name="Hernandez A.G."/>
            <person name="Wright C.L."/>
            <person name="Bulone V."/>
            <person name="Tuskan G.A."/>
            <person name="Heath K."/>
            <person name="Zee F."/>
            <person name="Moore P.H."/>
            <person name="Sunkar R."/>
            <person name="Leebens-Mack J.H."/>
            <person name="Mockler T."/>
            <person name="Bennetzen J.L."/>
            <person name="Freeling M."/>
            <person name="Sankoff D."/>
            <person name="Paterson A.H."/>
            <person name="Zhu X."/>
            <person name="Yang X."/>
            <person name="Smith J.A."/>
            <person name="Cushman J.C."/>
            <person name="Paull R.E."/>
            <person name="Yu Q."/>
        </authorList>
    </citation>
    <scope>NUCLEOTIDE SEQUENCE [LARGE SCALE GENOMIC DNA]</scope>
    <source>
        <strain evidence="2">cv. F153</strain>
    </source>
</reference>
<dbReference type="GO" id="GO:0080183">
    <property type="term" value="P:response to photooxidative stress"/>
    <property type="evidence" value="ECO:0007669"/>
    <property type="project" value="InterPro"/>
</dbReference>
<dbReference type="Gramene" id="Aco008992.1.mrna1">
    <property type="protein sequence ID" value="Aco008992.1.mrna1.cds1"/>
    <property type="gene ID" value="Aco008992.1.path1"/>
</dbReference>
<dbReference type="AlphaFoldDB" id="A0A6P5FHP7"/>
<feature type="compositionally biased region" description="Low complexity" evidence="1">
    <location>
        <begin position="339"/>
        <end position="354"/>
    </location>
</feature>
<accession>A0A6P5FHP7</accession>
<feature type="region of interest" description="Disordered" evidence="1">
    <location>
        <begin position="311"/>
        <end position="354"/>
    </location>
</feature>
<organism evidence="2 3">
    <name type="scientific">Ananas comosus</name>
    <name type="common">Pineapple</name>
    <name type="synonym">Ananas ananas</name>
    <dbReference type="NCBI Taxonomy" id="4615"/>
    <lineage>
        <taxon>Eukaryota</taxon>
        <taxon>Viridiplantae</taxon>
        <taxon>Streptophyta</taxon>
        <taxon>Embryophyta</taxon>
        <taxon>Tracheophyta</taxon>
        <taxon>Spermatophyta</taxon>
        <taxon>Magnoliopsida</taxon>
        <taxon>Liliopsida</taxon>
        <taxon>Poales</taxon>
        <taxon>Bromeliaceae</taxon>
        <taxon>Bromelioideae</taxon>
        <taxon>Ananas</taxon>
    </lineage>
</organism>
<dbReference type="InterPro" id="IPR040340">
    <property type="entry name" value="CEST/Y3IP1"/>
</dbReference>
<proteinExistence type="predicted"/>
<dbReference type="Proteomes" id="UP000515123">
    <property type="component" value="Linkage group 9"/>
</dbReference>
<evidence type="ECO:0000256" key="1">
    <source>
        <dbReference type="SAM" id="MobiDB-lite"/>
    </source>
</evidence>
<name>A0A6P5FHP7_ANACO</name>
<sequence length="376" mass="40936">MHSCEEDPVSQGSETFPEDEEPCSEKAADFCQLHNPPSPPEIEKQIAVDPLSLRELPQLNDEPVSIPVVSTVSMVHSTALPPLRKPKFVSASLPCSATSSPQYYGSVAPKAVKKWNEPPNQAHPLARQQSVALSRFAPKQNATSLSRSKSCREGRSSVPADEFDILSRKPSTQRYGSGSLLIDESAENSSYYKELPFPPTRANINGGGDDDNFKCGALCLYLPAFSKRKPVQLSTSSRSHEQDQPRASTISRAFSLEKFECASWSSPGILIDNFGVESSGSFFDLPMELIRCSNNETDSPVRTAFLFDSDRKGGMKKSSTSRLAPGKSSHEFSNRRGRASVSGSSSHSPSPSAVCITPRLRKARAEFNAFLEAQSA</sequence>
<dbReference type="GO" id="GO:0009535">
    <property type="term" value="C:chloroplast thylakoid membrane"/>
    <property type="evidence" value="ECO:0007669"/>
    <property type="project" value="InterPro"/>
</dbReference>
<dbReference type="PANTHER" id="PTHR33672">
    <property type="entry name" value="YCF3-INTERACTING PROTEIN 1, CHLOROPLASTIC"/>
    <property type="match status" value="1"/>
</dbReference>
<dbReference type="OrthoDB" id="1880037at2759"/>
<reference evidence="3" key="2">
    <citation type="submission" date="2025-08" db="UniProtKB">
        <authorList>
            <consortium name="RefSeq"/>
        </authorList>
    </citation>
    <scope>IDENTIFICATION</scope>
    <source>
        <tissue evidence="3">Leaf</tissue>
    </source>
</reference>
<dbReference type="RefSeq" id="XP_020095122.1">
    <property type="nucleotide sequence ID" value="XM_020239533.1"/>
</dbReference>
<dbReference type="PANTHER" id="PTHR33672:SF24">
    <property type="entry name" value="OS01G0798600 PROTEIN"/>
    <property type="match status" value="1"/>
</dbReference>
<dbReference type="GeneID" id="109714825"/>
<evidence type="ECO:0000313" key="3">
    <source>
        <dbReference type="RefSeq" id="XP_020095122.1"/>
    </source>
</evidence>
<dbReference type="GO" id="GO:0048564">
    <property type="term" value="P:photosystem I assembly"/>
    <property type="evidence" value="ECO:0007669"/>
    <property type="project" value="InterPro"/>
</dbReference>
<evidence type="ECO:0000313" key="2">
    <source>
        <dbReference type="Proteomes" id="UP000515123"/>
    </source>
</evidence>
<keyword evidence="2" id="KW-1185">Reference proteome</keyword>
<protein>
    <submittedName>
        <fullName evidence="3">Uncharacterized protein LOC109714825</fullName>
    </submittedName>
</protein>
<gene>
    <name evidence="3" type="primary">LOC109714825</name>
</gene>
<feature type="region of interest" description="Disordered" evidence="1">
    <location>
        <begin position="1"/>
        <end position="40"/>
    </location>
</feature>